<evidence type="ECO:0000313" key="3">
    <source>
        <dbReference type="Proteomes" id="UP001457282"/>
    </source>
</evidence>
<proteinExistence type="predicted"/>
<keyword evidence="3" id="KW-1185">Reference proteome</keyword>
<evidence type="ECO:0008006" key="4">
    <source>
        <dbReference type="Google" id="ProtNLM"/>
    </source>
</evidence>
<gene>
    <name evidence="2" type="ORF">M0R45_013796</name>
</gene>
<comment type="caution">
    <text evidence="2">The sequence shown here is derived from an EMBL/GenBank/DDBJ whole genome shotgun (WGS) entry which is preliminary data.</text>
</comment>
<evidence type="ECO:0000256" key="1">
    <source>
        <dbReference type="SAM" id="MobiDB-lite"/>
    </source>
</evidence>
<dbReference type="EMBL" id="JBEDUW010000003">
    <property type="protein sequence ID" value="KAK9936977.1"/>
    <property type="molecule type" value="Genomic_DNA"/>
</dbReference>
<organism evidence="2 3">
    <name type="scientific">Rubus argutus</name>
    <name type="common">Southern blackberry</name>
    <dbReference type="NCBI Taxonomy" id="59490"/>
    <lineage>
        <taxon>Eukaryota</taxon>
        <taxon>Viridiplantae</taxon>
        <taxon>Streptophyta</taxon>
        <taxon>Embryophyta</taxon>
        <taxon>Tracheophyta</taxon>
        <taxon>Spermatophyta</taxon>
        <taxon>Magnoliopsida</taxon>
        <taxon>eudicotyledons</taxon>
        <taxon>Gunneridae</taxon>
        <taxon>Pentapetalae</taxon>
        <taxon>rosids</taxon>
        <taxon>fabids</taxon>
        <taxon>Rosales</taxon>
        <taxon>Rosaceae</taxon>
        <taxon>Rosoideae</taxon>
        <taxon>Rosoideae incertae sedis</taxon>
        <taxon>Rubus</taxon>
    </lineage>
</organism>
<accession>A0AAW1XMZ3</accession>
<dbReference type="Proteomes" id="UP001457282">
    <property type="component" value="Unassembled WGS sequence"/>
</dbReference>
<evidence type="ECO:0000313" key="2">
    <source>
        <dbReference type="EMBL" id="KAK9936977.1"/>
    </source>
</evidence>
<sequence>MAADVPVKPEVCNSCCAVWKKKCLKIGEARNHLRQAVKILQERSEEVEAQNSNLKKEFEELRVLADIEKEEKVKESAARVSLENKISDLKSEIQSLKQKESADSHDENEVKLLKGQVSEGEQEINRLKERIEIEKKRAESESKKAEVEKKKAAEARKSIKIEKSKADEERKRANIEGEKAENYRLQLEILEKEADKAKSNLASETLKLEVAIKKLEAEKKKVIKERECAKSEMAKAEEQRKLAEADRKKTIEEKCHGESLSLQLLESRKRVDELQKELNEIRCSTELHVDPGGQSDNNRNAVASKEISNFEEANKRYEVEKQKAIKEKRRADSEMVKTQKQKKLAEVNWKKAMEEKSRADNLSQQLDEAKKKIEELSTRNLIEVSAVQLAKGMGAETAKVKLLKKQLKFEKMQRKHAKEVVKVKLERNRNSILQQELGRLKLDFNQFSQRLDMLNKSFSYSAEGIDNREKTWNIMKKQQLDIKNYEGLESLQMNLHSGIDLLKPGFPVLDASDPFREAMQHTGPYPPLSGGNCTGSISGIDSKLESPRGFERKMLQSSAINSSTASFSDGQLVGSQEKGAFSITVPAKRVEENVQPTISNLSAQVTKRKCNETFAVVAENTVRSPVRTNGIARVNGHSRKRKRIIDAVESIENSPVRTNGIARVNGHSRKRKRIIDAVESIENLYCEGKKFHEQVEEKLSDLHFLLNKETKKPFEERLHEERKVACEGKLELQNCADSNEQKKADRLENDICGCANVCRQVSKTADELTGTGQASRDGISDLDTNDMASFDEVTDGNYLKLLELDNAADEECYRMAMEMPLSPTLPEIEVQDVEASDADKINPLIKETIDDRLSNKNGGHGDSFDIQGLNGNGSDNYVAMGKSWDRRVQDAGAEMLSNAPISRSKAMFPFGIGLGCAADSRYYVVFSNTEDSSCISRICNASRTCIAQCSLAIHTEWMVREILFALKTEEKLLPKEKVCVFFSLLLLNFSVASSKFGSLNWDSNPCLDSFVRHMCSVMSDAEGRRIFSEFGCLDELLSLIEDFLIRGRVFVCKDASSKMMVECHSRNILLDDMHISPRPASADELVAGSIVLASLCAAFDHIGFLCEASYNFLQIRRLNRSLVLTILHVFAYLGGEKFFNFSNYNLVTVMKSIVTFLEGDRLSDSAGSCIPSVNKSGNELCPCVRCPFSKDAVSVDTATSLLLESLQNNVFLGPVSQYELECNSNSNLTACNLSDVLSLVELVAFNTSWAWTSVKVVPQLLKILESCKFENVNAGIVVLLGQLGRLGVDSVGYDDKGVEFLRHELSAFLCRGSATSAGLPTQIATVSSLLGLMSFDFKTIVQSNVNPPAIASQSDLAQSIRKWFSLLPKKQQDLSFSLLQTASVDKM</sequence>
<feature type="region of interest" description="Disordered" evidence="1">
    <location>
        <begin position="135"/>
        <end position="173"/>
    </location>
</feature>
<reference evidence="2 3" key="1">
    <citation type="journal article" date="2023" name="G3 (Bethesda)">
        <title>A chromosome-length genome assembly and annotation of blackberry (Rubus argutus, cv. 'Hillquist').</title>
        <authorList>
            <person name="Bruna T."/>
            <person name="Aryal R."/>
            <person name="Dudchenko O."/>
            <person name="Sargent D.J."/>
            <person name="Mead D."/>
            <person name="Buti M."/>
            <person name="Cavallini A."/>
            <person name="Hytonen T."/>
            <person name="Andres J."/>
            <person name="Pham M."/>
            <person name="Weisz D."/>
            <person name="Mascagni F."/>
            <person name="Usai G."/>
            <person name="Natali L."/>
            <person name="Bassil N."/>
            <person name="Fernandez G.E."/>
            <person name="Lomsadze A."/>
            <person name="Armour M."/>
            <person name="Olukolu B."/>
            <person name="Poorten T."/>
            <person name="Britton C."/>
            <person name="Davik J."/>
            <person name="Ashrafi H."/>
            <person name="Aiden E.L."/>
            <person name="Borodovsky M."/>
            <person name="Worthington M."/>
        </authorList>
    </citation>
    <scope>NUCLEOTIDE SEQUENCE [LARGE SCALE GENOMIC DNA]</scope>
    <source>
        <strain evidence="2">PI 553951</strain>
    </source>
</reference>
<dbReference type="PANTHER" id="PTHR35480:SF1">
    <property type="entry name" value="MATERNAL EFFECT EMBRYO ARREST 22"/>
    <property type="match status" value="1"/>
</dbReference>
<protein>
    <recommendedName>
        <fullName evidence="4">Maternal effect embryo arrest 22</fullName>
    </recommendedName>
</protein>
<dbReference type="PANTHER" id="PTHR35480">
    <property type="entry name" value="MATERNAL EFFECT EMBRYO ARREST 22"/>
    <property type="match status" value="1"/>
</dbReference>
<name>A0AAW1XMZ3_RUBAR</name>